<evidence type="ECO:0000256" key="2">
    <source>
        <dbReference type="ARBA" id="ARBA00006997"/>
    </source>
</evidence>
<keyword evidence="8 11" id="KW-0067">ATP-binding</keyword>
<keyword evidence="6 11" id="KW-0547">Nucleotide-binding</keyword>
<evidence type="ECO:0000256" key="8">
    <source>
        <dbReference type="ARBA" id="ARBA00022840"/>
    </source>
</evidence>
<keyword evidence="5 11" id="KW-0808">Transferase</keyword>
<feature type="binding site" evidence="11">
    <location>
        <position position="40"/>
    </location>
    <ligand>
        <name>substrate</name>
    </ligand>
</feature>
<accession>A0A154BVD4</accession>
<dbReference type="EC" id="2.7.1.71" evidence="3 11"/>
<dbReference type="GO" id="GO:0000287">
    <property type="term" value="F:magnesium ion binding"/>
    <property type="evidence" value="ECO:0007669"/>
    <property type="project" value="UniProtKB-UniRule"/>
</dbReference>
<comment type="function">
    <text evidence="11">Catalyzes the specific phosphorylation of the 3-hydroxyl group of shikimic acid using ATP as a cosubstrate.</text>
</comment>
<dbReference type="PANTHER" id="PTHR21087:SF16">
    <property type="entry name" value="SHIKIMATE KINASE 1, CHLOROPLASTIC"/>
    <property type="match status" value="1"/>
</dbReference>
<evidence type="ECO:0000256" key="4">
    <source>
        <dbReference type="ARBA" id="ARBA00022605"/>
    </source>
</evidence>
<feature type="binding site" evidence="11">
    <location>
        <position position="64"/>
    </location>
    <ligand>
        <name>substrate</name>
    </ligand>
</feature>
<protein>
    <recommendedName>
        <fullName evidence="3 11">Shikimate kinase</fullName>
        <shortName evidence="11">SK</shortName>
        <ecNumber evidence="3 11">2.7.1.71</ecNumber>
    </recommendedName>
</protein>
<comment type="pathway">
    <text evidence="1 11">Metabolic intermediate biosynthesis; chorismate biosynthesis; chorismate from D-erythrose 4-phosphate and phosphoenolpyruvate: step 5/7.</text>
</comment>
<dbReference type="PRINTS" id="PR01100">
    <property type="entry name" value="SHIKIMTKNASE"/>
</dbReference>
<sequence length="168" mass="19056">MQERLVEKQNVVFIGMPGSGKSTLGRLTAERLGWEFYDTDPLIEQRTGRKVSEIFHTDGEEAFRCLETETIRECCQRRRVVIATGGGAVTRPENMAMLAATGRLIYLDRPLDVIAACNLHDRPLLAGDSRRLYVLFDQRKPLYEQYANCRVANVQPLDRVVETILTAI</sequence>
<dbReference type="InterPro" id="IPR031322">
    <property type="entry name" value="Shikimate/glucono_kinase"/>
</dbReference>
<keyword evidence="11" id="KW-0460">Magnesium</keyword>
<name>A0A154BVD4_ANASB</name>
<dbReference type="Pfam" id="PF01202">
    <property type="entry name" value="SKI"/>
    <property type="match status" value="1"/>
</dbReference>
<gene>
    <name evidence="11" type="primary">aroK</name>
    <name evidence="12" type="ORF">AXX12_17620</name>
</gene>
<evidence type="ECO:0000256" key="1">
    <source>
        <dbReference type="ARBA" id="ARBA00004842"/>
    </source>
</evidence>
<proteinExistence type="inferred from homology"/>
<evidence type="ECO:0000256" key="3">
    <source>
        <dbReference type="ARBA" id="ARBA00012154"/>
    </source>
</evidence>
<evidence type="ECO:0000256" key="11">
    <source>
        <dbReference type="HAMAP-Rule" id="MF_00109"/>
    </source>
</evidence>
<evidence type="ECO:0000256" key="10">
    <source>
        <dbReference type="ARBA" id="ARBA00048567"/>
    </source>
</evidence>
<dbReference type="InterPro" id="IPR000623">
    <property type="entry name" value="Shikimate_kinase/TSH1"/>
</dbReference>
<dbReference type="CDD" id="cd00464">
    <property type="entry name" value="SK"/>
    <property type="match status" value="1"/>
</dbReference>
<feature type="binding site" evidence="11">
    <location>
        <position position="139"/>
    </location>
    <ligand>
        <name>substrate</name>
    </ligand>
</feature>
<evidence type="ECO:0000256" key="9">
    <source>
        <dbReference type="ARBA" id="ARBA00023141"/>
    </source>
</evidence>
<evidence type="ECO:0000313" key="13">
    <source>
        <dbReference type="Proteomes" id="UP000076268"/>
    </source>
</evidence>
<evidence type="ECO:0000256" key="7">
    <source>
        <dbReference type="ARBA" id="ARBA00022777"/>
    </source>
</evidence>
<keyword evidence="4 11" id="KW-0028">Amino-acid biosynthesis</keyword>
<keyword evidence="11" id="KW-0963">Cytoplasm</keyword>
<dbReference type="HAMAP" id="MF_00109">
    <property type="entry name" value="Shikimate_kinase"/>
    <property type="match status" value="1"/>
</dbReference>
<dbReference type="EMBL" id="LSGP01000006">
    <property type="protein sequence ID" value="KYZ77892.1"/>
    <property type="molecule type" value="Genomic_DNA"/>
</dbReference>
<dbReference type="GO" id="GO:0009073">
    <property type="term" value="P:aromatic amino acid family biosynthetic process"/>
    <property type="evidence" value="ECO:0007669"/>
    <property type="project" value="UniProtKB-KW"/>
</dbReference>
<comment type="subunit">
    <text evidence="11">Monomer.</text>
</comment>
<comment type="cofactor">
    <cofactor evidence="11">
        <name>Mg(2+)</name>
        <dbReference type="ChEBI" id="CHEBI:18420"/>
    </cofactor>
    <text evidence="11">Binds 1 Mg(2+) ion per subunit.</text>
</comment>
<comment type="catalytic activity">
    <reaction evidence="10 11">
        <text>shikimate + ATP = 3-phosphoshikimate + ADP + H(+)</text>
        <dbReference type="Rhea" id="RHEA:13121"/>
        <dbReference type="ChEBI" id="CHEBI:15378"/>
        <dbReference type="ChEBI" id="CHEBI:30616"/>
        <dbReference type="ChEBI" id="CHEBI:36208"/>
        <dbReference type="ChEBI" id="CHEBI:145989"/>
        <dbReference type="ChEBI" id="CHEBI:456216"/>
        <dbReference type="EC" id="2.7.1.71"/>
    </reaction>
</comment>
<reference evidence="12 13" key="1">
    <citation type="submission" date="2016-02" db="EMBL/GenBank/DDBJ databases">
        <title>Anaerosporomusa subterraneum gen. nov., sp. nov., a spore-forming obligate anaerobe isolated from saprolite.</title>
        <authorList>
            <person name="Choi J.K."/>
            <person name="Shah M."/>
            <person name="Yee N."/>
        </authorList>
    </citation>
    <scope>NUCLEOTIDE SEQUENCE [LARGE SCALE GENOMIC DNA]</scope>
    <source>
        <strain evidence="12 13">RU4</strain>
    </source>
</reference>
<keyword evidence="7 11" id="KW-0418">Kinase</keyword>
<organism evidence="12 13">
    <name type="scientific">Anaerosporomusa subterranea</name>
    <dbReference type="NCBI Taxonomy" id="1794912"/>
    <lineage>
        <taxon>Bacteria</taxon>
        <taxon>Bacillati</taxon>
        <taxon>Bacillota</taxon>
        <taxon>Negativicutes</taxon>
        <taxon>Acetonemataceae</taxon>
        <taxon>Anaerosporomusa</taxon>
    </lineage>
</organism>
<evidence type="ECO:0000256" key="6">
    <source>
        <dbReference type="ARBA" id="ARBA00022741"/>
    </source>
</evidence>
<evidence type="ECO:0000313" key="12">
    <source>
        <dbReference type="EMBL" id="KYZ77892.1"/>
    </source>
</evidence>
<comment type="similarity">
    <text evidence="2 11">Belongs to the shikimate kinase family.</text>
</comment>
<dbReference type="SUPFAM" id="SSF52540">
    <property type="entry name" value="P-loop containing nucleoside triphosphate hydrolases"/>
    <property type="match status" value="1"/>
</dbReference>
<dbReference type="AlphaFoldDB" id="A0A154BVD4"/>
<dbReference type="Proteomes" id="UP000076268">
    <property type="component" value="Unassembled WGS sequence"/>
</dbReference>
<dbReference type="InterPro" id="IPR023000">
    <property type="entry name" value="Shikimate_kinase_CS"/>
</dbReference>
<dbReference type="Gene3D" id="3.40.50.300">
    <property type="entry name" value="P-loop containing nucleotide triphosphate hydrolases"/>
    <property type="match status" value="1"/>
</dbReference>
<evidence type="ECO:0000256" key="5">
    <source>
        <dbReference type="ARBA" id="ARBA00022679"/>
    </source>
</evidence>
<dbReference type="GO" id="GO:0004765">
    <property type="term" value="F:shikimate kinase activity"/>
    <property type="evidence" value="ECO:0007669"/>
    <property type="project" value="UniProtKB-UniRule"/>
</dbReference>
<dbReference type="PANTHER" id="PTHR21087">
    <property type="entry name" value="SHIKIMATE KINASE"/>
    <property type="match status" value="1"/>
</dbReference>
<dbReference type="GO" id="GO:0008652">
    <property type="term" value="P:amino acid biosynthetic process"/>
    <property type="evidence" value="ECO:0007669"/>
    <property type="project" value="UniProtKB-KW"/>
</dbReference>
<feature type="binding site" evidence="11">
    <location>
        <begin position="18"/>
        <end position="23"/>
    </location>
    <ligand>
        <name>ATP</name>
        <dbReference type="ChEBI" id="CHEBI:30616"/>
    </ligand>
</feature>
<keyword evidence="9 11" id="KW-0057">Aromatic amino acid biosynthesis</keyword>
<dbReference type="STRING" id="1794912.AXX12_17620"/>
<dbReference type="GO" id="GO:0005829">
    <property type="term" value="C:cytosol"/>
    <property type="evidence" value="ECO:0007669"/>
    <property type="project" value="TreeGrafter"/>
</dbReference>
<feature type="binding site" evidence="11">
    <location>
        <position position="86"/>
    </location>
    <ligand>
        <name>substrate</name>
    </ligand>
</feature>
<dbReference type="GO" id="GO:0009423">
    <property type="term" value="P:chorismate biosynthetic process"/>
    <property type="evidence" value="ECO:0007669"/>
    <property type="project" value="UniProtKB-UniRule"/>
</dbReference>
<dbReference type="UniPathway" id="UPA00053">
    <property type="reaction ID" value="UER00088"/>
</dbReference>
<comment type="caution">
    <text evidence="12">The sequence shown here is derived from an EMBL/GenBank/DDBJ whole genome shotgun (WGS) entry which is preliminary data.</text>
</comment>
<dbReference type="PROSITE" id="PS01128">
    <property type="entry name" value="SHIKIMATE_KINASE"/>
    <property type="match status" value="1"/>
</dbReference>
<comment type="subcellular location">
    <subcellularLocation>
        <location evidence="11">Cytoplasm</location>
    </subcellularLocation>
</comment>
<keyword evidence="13" id="KW-1185">Reference proteome</keyword>
<keyword evidence="11" id="KW-0479">Metal-binding</keyword>
<feature type="binding site" evidence="11">
    <location>
        <position position="155"/>
    </location>
    <ligand>
        <name>ATP</name>
        <dbReference type="ChEBI" id="CHEBI:30616"/>
    </ligand>
</feature>
<feature type="binding site" evidence="11">
    <location>
        <position position="22"/>
    </location>
    <ligand>
        <name>Mg(2+)</name>
        <dbReference type="ChEBI" id="CHEBI:18420"/>
    </ligand>
</feature>
<feature type="binding site" evidence="11">
    <location>
        <position position="122"/>
    </location>
    <ligand>
        <name>ATP</name>
        <dbReference type="ChEBI" id="CHEBI:30616"/>
    </ligand>
</feature>
<dbReference type="GO" id="GO:0005524">
    <property type="term" value="F:ATP binding"/>
    <property type="evidence" value="ECO:0007669"/>
    <property type="project" value="UniProtKB-UniRule"/>
</dbReference>
<dbReference type="InterPro" id="IPR027417">
    <property type="entry name" value="P-loop_NTPase"/>
</dbReference>